<dbReference type="SUPFAM" id="SSF52540">
    <property type="entry name" value="P-loop containing nucleoside triphosphate hydrolases"/>
    <property type="match status" value="1"/>
</dbReference>
<sequence>MRYTLVITGRPGVGKSTLFNKIVEALRSSGLAVAGFVTFEERDSTGLRVGFKILDLKTRSWAWLARRDSPSPVRVGSYGVFVEEANKVVEMALNKDAVVNSDVICVDEVGPMELKLPSFKPLLISALKLGKPTILVVHYRLSDPDILRLIDKSERVTLTLENRDELNRVLPGVVLEKIRGKRP</sequence>
<comment type="similarity">
    <text evidence="4">Belongs to the THEP1 NTPase family.</text>
</comment>
<dbReference type="HAMAP" id="MF_00796">
    <property type="entry name" value="NTPase_1"/>
    <property type="match status" value="1"/>
</dbReference>
<dbReference type="Proteomes" id="UP000005270">
    <property type="component" value="Chromosome"/>
</dbReference>
<protein>
    <recommendedName>
        <fullName evidence="4">Nucleoside-triphosphatase TCELL_0057</fullName>
        <shortName evidence="4">NTPase</shortName>
        <ecNumber evidence="4">3.6.1.15</ecNumber>
    </recommendedName>
    <alternativeName>
        <fullName evidence="4">Nucleoside triphosphate phosphohydrolase</fullName>
    </alternativeName>
</protein>
<accession>I3TCJ4</accession>
<evidence type="ECO:0000256" key="1">
    <source>
        <dbReference type="ARBA" id="ARBA00022741"/>
    </source>
</evidence>
<gene>
    <name evidence="6" type="ordered locus">TCELL_0057</name>
</gene>
<evidence type="ECO:0000313" key="7">
    <source>
        <dbReference type="Proteomes" id="UP000005270"/>
    </source>
</evidence>
<organism evidence="6 7">
    <name type="scientific">Thermogladius calderae (strain DSM 22663 / VKM B-2946 / 1633)</name>
    <dbReference type="NCBI Taxonomy" id="1184251"/>
    <lineage>
        <taxon>Archaea</taxon>
        <taxon>Thermoproteota</taxon>
        <taxon>Thermoprotei</taxon>
        <taxon>Desulfurococcales</taxon>
        <taxon>Desulfurococcaceae</taxon>
        <taxon>Thermogladius</taxon>
    </lineage>
</organism>
<keyword evidence="1 4" id="KW-0547">Nucleotide-binding</keyword>
<dbReference type="GeneID" id="13012324"/>
<dbReference type="OrthoDB" id="52698at2157"/>
<dbReference type="AlphaFoldDB" id="I3TCJ4"/>
<dbReference type="EC" id="3.6.1.15" evidence="4"/>
<dbReference type="EMBL" id="CP003531">
    <property type="protein sequence ID" value="AFK50482.1"/>
    <property type="molecule type" value="Genomic_DNA"/>
</dbReference>
<dbReference type="PANTHER" id="PTHR43146:SF1">
    <property type="entry name" value="CANCER-RELATED NUCLEOSIDE-TRIPHOSPHATASE"/>
    <property type="match status" value="1"/>
</dbReference>
<dbReference type="KEGG" id="thg:TCELL_0057"/>
<dbReference type="SMART" id="SM00382">
    <property type="entry name" value="AAA"/>
    <property type="match status" value="1"/>
</dbReference>
<dbReference type="InterPro" id="IPR004948">
    <property type="entry name" value="Nuc-triphosphatase_THEP1"/>
</dbReference>
<evidence type="ECO:0000313" key="6">
    <source>
        <dbReference type="EMBL" id="AFK50482.1"/>
    </source>
</evidence>
<feature type="domain" description="AAA+ ATPase" evidence="5">
    <location>
        <begin position="1"/>
        <end position="166"/>
    </location>
</feature>
<feature type="binding site" evidence="4">
    <location>
        <begin position="103"/>
        <end position="110"/>
    </location>
    <ligand>
        <name>ATP</name>
        <dbReference type="ChEBI" id="CHEBI:30616"/>
    </ligand>
</feature>
<keyword evidence="2 4" id="KW-0378">Hydrolase</keyword>
<dbReference type="Gene3D" id="3.40.50.300">
    <property type="entry name" value="P-loop containing nucleotide triphosphate hydrolases"/>
    <property type="match status" value="1"/>
</dbReference>
<keyword evidence="6" id="KW-0418">Kinase</keyword>
<dbReference type="GO" id="GO:0017111">
    <property type="term" value="F:ribonucleoside triphosphate phosphatase activity"/>
    <property type="evidence" value="ECO:0007669"/>
    <property type="project" value="UniProtKB-UniRule"/>
</dbReference>
<dbReference type="Pfam" id="PF03266">
    <property type="entry name" value="NTPase_1"/>
    <property type="match status" value="1"/>
</dbReference>
<feature type="binding site" evidence="4">
    <location>
        <begin position="9"/>
        <end position="16"/>
    </location>
    <ligand>
        <name>ATP</name>
        <dbReference type="ChEBI" id="CHEBI:30616"/>
    </ligand>
</feature>
<dbReference type="GO" id="GO:0016301">
    <property type="term" value="F:kinase activity"/>
    <property type="evidence" value="ECO:0007669"/>
    <property type="project" value="UniProtKB-KW"/>
</dbReference>
<dbReference type="GO" id="GO:0005524">
    <property type="term" value="F:ATP binding"/>
    <property type="evidence" value="ECO:0007669"/>
    <property type="project" value="UniProtKB-UniRule"/>
</dbReference>
<comment type="catalytic activity">
    <reaction evidence="4">
        <text>a ribonucleoside 5'-triphosphate + H2O = a ribonucleoside 5'-diphosphate + phosphate + H(+)</text>
        <dbReference type="Rhea" id="RHEA:23680"/>
        <dbReference type="ChEBI" id="CHEBI:15377"/>
        <dbReference type="ChEBI" id="CHEBI:15378"/>
        <dbReference type="ChEBI" id="CHEBI:43474"/>
        <dbReference type="ChEBI" id="CHEBI:57930"/>
        <dbReference type="ChEBI" id="CHEBI:61557"/>
        <dbReference type="EC" id="3.6.1.15"/>
    </reaction>
</comment>
<keyword evidence="7" id="KW-1185">Reference proteome</keyword>
<dbReference type="RefSeq" id="WP_014736733.1">
    <property type="nucleotide sequence ID" value="NC_017954.1"/>
</dbReference>
<dbReference type="HOGENOM" id="CLU_103145_1_1_2"/>
<evidence type="ECO:0000256" key="2">
    <source>
        <dbReference type="ARBA" id="ARBA00022801"/>
    </source>
</evidence>
<proteinExistence type="inferred from homology"/>
<evidence type="ECO:0000259" key="5">
    <source>
        <dbReference type="SMART" id="SM00382"/>
    </source>
</evidence>
<dbReference type="InterPro" id="IPR027417">
    <property type="entry name" value="P-loop_NTPase"/>
</dbReference>
<dbReference type="PANTHER" id="PTHR43146">
    <property type="entry name" value="CANCER-RELATED NUCLEOSIDE-TRIPHOSPHATASE"/>
    <property type="match status" value="1"/>
</dbReference>
<dbReference type="eggNOG" id="arCOG01034">
    <property type="taxonomic scope" value="Archaea"/>
</dbReference>
<comment type="function">
    <text evidence="4">Has nucleotide phosphatase activity towards ATP, GTP, CTP, TTP and UTP. May hydrolyze nucleoside diphosphates with lower efficiency.</text>
</comment>
<evidence type="ECO:0000256" key="4">
    <source>
        <dbReference type="HAMAP-Rule" id="MF_00796"/>
    </source>
</evidence>
<dbReference type="FunCoup" id="I3TCJ4">
    <property type="interactions" value="101"/>
</dbReference>
<keyword evidence="6" id="KW-0808">Transferase</keyword>
<reference evidence="6 7" key="1">
    <citation type="journal article" date="2012" name="J. Bacteriol.">
        <title>Complete genome sequence of the hyperthermophilic cellulolytic Crenarchaeon 'Thermogladius cellulolyticus' 1633.</title>
        <authorList>
            <person name="Mardanov A.V."/>
            <person name="Kochetkova T.V."/>
            <person name="Beletsky A.V."/>
            <person name="Bonch-Osmolovskaya E.A."/>
            <person name="Ravin N.V."/>
            <person name="Skryabin K.G."/>
        </authorList>
    </citation>
    <scope>NUCLEOTIDE SEQUENCE [LARGE SCALE GENOMIC DNA]</scope>
    <source>
        <strain evidence="7">DSM 22663 / VKM B-2946 / 1633</strain>
    </source>
</reference>
<evidence type="ECO:0000256" key="3">
    <source>
        <dbReference type="ARBA" id="ARBA00022840"/>
    </source>
</evidence>
<name>I3TCJ4_THEC1</name>
<dbReference type="STRING" id="1184251.TCELL_0057"/>
<keyword evidence="3 4" id="KW-0067">ATP-binding</keyword>
<dbReference type="InterPro" id="IPR003593">
    <property type="entry name" value="AAA+_ATPase"/>
</dbReference>
<dbReference type="InParanoid" id="I3TCJ4"/>